<sequence>MKVQEPCLIVDQSTSWTVRLARQLVIKSLSRLKNIQISVQDQDGEWRLGDAQAQPEQRFVVQLKEVRLWRELLLGGSLAVGEGYVQGHWCCEDLLGLLRALAAQVEALQQGLDHPLKRWLTPMHRLAHWVNRNTKTGSRRNIQAHYDLGNDFFRLFLDRQHKMYSSAIYPHAEADLETASTYKLEMIARKLDLQPEDHLLEIGTGWGGMAIYAAQHYGCKVTTTTISREQYLHAQQKIAAAGLEDRIELLFEDYRDLTGQYDKLVSIEMIEAVGHDFLPVYLKTLAARLKPEGLALIQAITIRDQRYHQGVKRMDFIKKFIFPGGFLPSLTELMVQLTDHTQLNVIDLDEIGLHYARTLADWRERFDAQLDQVRALGYDEHFIRMWTYYLVYCEAGFRERSIGTAQLLLAGPQNRAAAWNGGA</sequence>
<keyword evidence="7" id="KW-1185">Reference proteome</keyword>
<evidence type="ECO:0000313" key="6">
    <source>
        <dbReference type="EMBL" id="MFK7160785.1"/>
    </source>
</evidence>
<dbReference type="PANTHER" id="PTHR43667:SF2">
    <property type="entry name" value="FATTY ACID C-METHYL TRANSFERASE"/>
    <property type="match status" value="1"/>
</dbReference>
<dbReference type="GO" id="GO:0032259">
    <property type="term" value="P:methylation"/>
    <property type="evidence" value="ECO:0007669"/>
    <property type="project" value="UniProtKB-KW"/>
</dbReference>
<name>A0ABW8PWV5_9GAMM</name>
<dbReference type="EC" id="2.1.1.-" evidence="6"/>
<dbReference type="Proteomes" id="UP001621714">
    <property type="component" value="Unassembled WGS sequence"/>
</dbReference>
<comment type="similarity">
    <text evidence="1">Belongs to the CFA/CMAS family.</text>
</comment>
<keyword evidence="5" id="KW-0443">Lipid metabolism</keyword>
<dbReference type="GO" id="GO:0008168">
    <property type="term" value="F:methyltransferase activity"/>
    <property type="evidence" value="ECO:0007669"/>
    <property type="project" value="UniProtKB-KW"/>
</dbReference>
<reference evidence="6 7" key="1">
    <citation type="submission" date="2024-02" db="EMBL/GenBank/DDBJ databases">
        <title>Marinospirillum sp. MEB 164 isolated from Lonar lake sediment.</title>
        <authorList>
            <person name="Joshi A."/>
            <person name="Thite S."/>
        </authorList>
    </citation>
    <scope>NUCLEOTIDE SEQUENCE [LARGE SCALE GENOMIC DNA]</scope>
    <source>
        <strain evidence="6 7">MEB164</strain>
    </source>
</reference>
<dbReference type="PIRSF" id="PIRSF003085">
    <property type="entry name" value="CMAS"/>
    <property type="match status" value="1"/>
</dbReference>
<evidence type="ECO:0000256" key="5">
    <source>
        <dbReference type="ARBA" id="ARBA00023098"/>
    </source>
</evidence>
<dbReference type="Pfam" id="PF02353">
    <property type="entry name" value="CMAS"/>
    <property type="match status" value="1"/>
</dbReference>
<dbReference type="RefSeq" id="WP_405338842.1">
    <property type="nucleotide sequence ID" value="NZ_JBANFI010000004.1"/>
</dbReference>
<comment type="caution">
    <text evidence="6">The sequence shown here is derived from an EMBL/GenBank/DDBJ whole genome shotgun (WGS) entry which is preliminary data.</text>
</comment>
<keyword evidence="2 6" id="KW-0489">Methyltransferase</keyword>
<dbReference type="Gene3D" id="3.40.50.150">
    <property type="entry name" value="Vaccinia Virus protein VP39"/>
    <property type="match status" value="1"/>
</dbReference>
<evidence type="ECO:0000256" key="1">
    <source>
        <dbReference type="ARBA" id="ARBA00010815"/>
    </source>
</evidence>
<dbReference type="EMBL" id="JBANFI010000004">
    <property type="protein sequence ID" value="MFK7160785.1"/>
    <property type="molecule type" value="Genomic_DNA"/>
</dbReference>
<organism evidence="6 7">
    <name type="scientific">Marinospirillum alkalitolerans</name>
    <dbReference type="NCBI Taxonomy" id="3123374"/>
    <lineage>
        <taxon>Bacteria</taxon>
        <taxon>Pseudomonadati</taxon>
        <taxon>Pseudomonadota</taxon>
        <taxon>Gammaproteobacteria</taxon>
        <taxon>Oceanospirillales</taxon>
        <taxon>Oceanospirillaceae</taxon>
        <taxon>Marinospirillum</taxon>
    </lineage>
</organism>
<evidence type="ECO:0000256" key="4">
    <source>
        <dbReference type="ARBA" id="ARBA00022691"/>
    </source>
</evidence>
<accession>A0ABW8PWV5</accession>
<gene>
    <name evidence="6" type="ORF">V6U78_07015</name>
</gene>
<dbReference type="CDD" id="cd02440">
    <property type="entry name" value="AdoMet_MTases"/>
    <property type="match status" value="1"/>
</dbReference>
<dbReference type="SUPFAM" id="SSF53335">
    <property type="entry name" value="S-adenosyl-L-methionine-dependent methyltransferases"/>
    <property type="match status" value="1"/>
</dbReference>
<evidence type="ECO:0000313" key="7">
    <source>
        <dbReference type="Proteomes" id="UP001621714"/>
    </source>
</evidence>
<dbReference type="InterPro" id="IPR029063">
    <property type="entry name" value="SAM-dependent_MTases_sf"/>
</dbReference>
<evidence type="ECO:0000256" key="2">
    <source>
        <dbReference type="ARBA" id="ARBA00022603"/>
    </source>
</evidence>
<proteinExistence type="inferred from homology"/>
<evidence type="ECO:0000256" key="3">
    <source>
        <dbReference type="ARBA" id="ARBA00022679"/>
    </source>
</evidence>
<dbReference type="InterPro" id="IPR050723">
    <property type="entry name" value="CFA/CMAS"/>
</dbReference>
<keyword evidence="3 6" id="KW-0808">Transferase</keyword>
<keyword evidence="4" id="KW-0949">S-adenosyl-L-methionine</keyword>
<protein>
    <submittedName>
        <fullName evidence="6">Cyclopropane-fatty-acyl-phospholipid synthase family protein</fullName>
        <ecNumber evidence="6">2.1.1.-</ecNumber>
    </submittedName>
</protein>
<dbReference type="InterPro" id="IPR003333">
    <property type="entry name" value="CMAS"/>
</dbReference>
<dbReference type="PANTHER" id="PTHR43667">
    <property type="entry name" value="CYCLOPROPANE-FATTY-ACYL-PHOSPHOLIPID SYNTHASE"/>
    <property type="match status" value="1"/>
</dbReference>